<name>A0A3B0R9F9_9ZZZZ</name>
<organism evidence="7">
    <name type="scientific">hydrothermal vent metagenome</name>
    <dbReference type="NCBI Taxonomy" id="652676"/>
    <lineage>
        <taxon>unclassified sequences</taxon>
        <taxon>metagenomes</taxon>
        <taxon>ecological metagenomes</taxon>
    </lineage>
</organism>
<dbReference type="GO" id="GO:0005737">
    <property type="term" value="C:cytoplasm"/>
    <property type="evidence" value="ECO:0007669"/>
    <property type="project" value="UniProtKB-ARBA"/>
</dbReference>
<dbReference type="AlphaFoldDB" id="A0A3B0R9F9"/>
<accession>A0A3B0R9F9</accession>
<gene>
    <name evidence="7" type="ORF">MNBD_ALPHA06-1366</name>
</gene>
<dbReference type="InterPro" id="IPR050422">
    <property type="entry name" value="X-Pro_aminopeptidase_P"/>
</dbReference>
<dbReference type="InterPro" id="IPR033740">
    <property type="entry name" value="Pept_M24B"/>
</dbReference>
<evidence type="ECO:0000259" key="6">
    <source>
        <dbReference type="Pfam" id="PF16188"/>
    </source>
</evidence>
<dbReference type="Pfam" id="PF01321">
    <property type="entry name" value="Creatinase_N"/>
    <property type="match status" value="1"/>
</dbReference>
<dbReference type="Pfam" id="PF16188">
    <property type="entry name" value="Peptidase_M24_C"/>
    <property type="match status" value="1"/>
</dbReference>
<dbReference type="FunFam" id="3.90.230.10:FF:000009">
    <property type="entry name" value="xaa-Pro aminopeptidase 2"/>
    <property type="match status" value="1"/>
</dbReference>
<evidence type="ECO:0000256" key="1">
    <source>
        <dbReference type="ARBA" id="ARBA00008766"/>
    </source>
</evidence>
<dbReference type="InterPro" id="IPR000994">
    <property type="entry name" value="Pept_M24"/>
</dbReference>
<keyword evidence="7" id="KW-0031">Aminopeptidase</keyword>
<evidence type="ECO:0000256" key="3">
    <source>
        <dbReference type="ARBA" id="ARBA00022801"/>
    </source>
</evidence>
<keyword evidence="3 7" id="KW-0378">Hydrolase</keyword>
<feature type="domain" description="Peptidase M24 C-terminal" evidence="6">
    <location>
        <begin position="544"/>
        <end position="603"/>
    </location>
</feature>
<reference evidence="7" key="1">
    <citation type="submission" date="2018-06" db="EMBL/GenBank/DDBJ databases">
        <authorList>
            <person name="Zhirakovskaya E."/>
        </authorList>
    </citation>
    <scope>NUCLEOTIDE SEQUENCE</scope>
</reference>
<dbReference type="GO" id="GO:0046872">
    <property type="term" value="F:metal ion binding"/>
    <property type="evidence" value="ECO:0007669"/>
    <property type="project" value="UniProtKB-KW"/>
</dbReference>
<keyword evidence="2" id="KW-0479">Metal-binding</keyword>
<dbReference type="Gene3D" id="3.90.230.10">
    <property type="entry name" value="Creatinase/methionine aminopeptidase superfamily"/>
    <property type="match status" value="1"/>
</dbReference>
<proteinExistence type="inferred from homology"/>
<dbReference type="Pfam" id="PF00557">
    <property type="entry name" value="Peptidase_M24"/>
    <property type="match status" value="1"/>
</dbReference>
<dbReference type="EC" id="3.4.11.9" evidence="7"/>
<protein>
    <submittedName>
        <fullName evidence="7">Xaa-Pro aminopeptidase</fullName>
        <ecNumber evidence="7">3.4.11.9</ecNumber>
    </submittedName>
</protein>
<evidence type="ECO:0000256" key="2">
    <source>
        <dbReference type="ARBA" id="ARBA00022723"/>
    </source>
</evidence>
<dbReference type="Pfam" id="PF16189">
    <property type="entry name" value="Creatinase_N_2"/>
    <property type="match status" value="1"/>
</dbReference>
<dbReference type="CDD" id="cd01085">
    <property type="entry name" value="APP"/>
    <property type="match status" value="1"/>
</dbReference>
<dbReference type="InterPro" id="IPR000587">
    <property type="entry name" value="Creatinase_N"/>
</dbReference>
<evidence type="ECO:0000313" key="7">
    <source>
        <dbReference type="EMBL" id="VAV88731.1"/>
    </source>
</evidence>
<keyword evidence="7" id="KW-0645">Protease</keyword>
<feature type="domain" description="Peptidase M24" evidence="4">
    <location>
        <begin position="320"/>
        <end position="533"/>
    </location>
</feature>
<dbReference type="SUPFAM" id="SSF53092">
    <property type="entry name" value="Creatinase/prolidase N-terminal domain"/>
    <property type="match status" value="1"/>
</dbReference>
<feature type="domain" description="Creatinase N-terminal" evidence="5">
    <location>
        <begin position="19"/>
        <end position="146"/>
    </location>
</feature>
<dbReference type="EMBL" id="UOEE01000073">
    <property type="protein sequence ID" value="VAV88731.1"/>
    <property type="molecule type" value="Genomic_DNA"/>
</dbReference>
<dbReference type="InterPro" id="IPR029149">
    <property type="entry name" value="Creatin/AminoP/Spt16_N"/>
</dbReference>
<dbReference type="Gene3D" id="3.40.350.10">
    <property type="entry name" value="Creatinase/prolidase N-terminal domain"/>
    <property type="match status" value="2"/>
</dbReference>
<dbReference type="PANTHER" id="PTHR43763:SF6">
    <property type="entry name" value="XAA-PRO AMINOPEPTIDASE 1"/>
    <property type="match status" value="1"/>
</dbReference>
<dbReference type="GO" id="GO:0070006">
    <property type="term" value="F:metalloaminopeptidase activity"/>
    <property type="evidence" value="ECO:0007669"/>
    <property type="project" value="InterPro"/>
</dbReference>
<dbReference type="PANTHER" id="PTHR43763">
    <property type="entry name" value="XAA-PRO AMINOPEPTIDASE 1"/>
    <property type="match status" value="1"/>
</dbReference>
<sequence length="607" mass="65346">MIQDFTVKGGPQIGRANLPRLRARLLALDLAGMIIPHEDEYQNEYLPANADRLGWVSGFTGSAGAAIVMQDQAVMLTDGRYTLQVREQVDGELFEFADLLQPGVNGWLASHTSPGQRIGYDPRLVSPDMLARWQIAASKSGATLISLPQNPIDQAWQDRPPAPKAAIHPQPMQFSGQAHGEKIAQIADRLTQQNAASTIITAPASIAWLFNIRGGDVACTPLPLSTALVRADGTASLFVDTDKITDETRRHLGNSVTILPENQLDAAIAEMSSTCVSLDPASASAWVFAAADAAGAIIRKATDPCLLPKACKNPVEVEGARIAHRRDGLALSRFLHWLDSPDVQNGGVDEIIAAQKLESFRQDTGALKDLSFESISGAGPNGAIVHYRATTASNRALETNSLFLIDSGGQYTEGTTDVTRTVAIGTPNDEMRGCFTRVLKGHIALAKIRFPAGTTGTHLDALARMYLWEAGLDYDHGTGHGVGSFLGVHEGPQRIARAWNDTALQPGMIVSNEPGFYKEGAFGIRIENLQVVTSAETIPGGERPMLGFESLTLAPIDLNLVVPALLNADEIAWLDAYHAKVRQTHLPNLSQQAAIWMHHATRKVAQI</sequence>
<dbReference type="InterPro" id="IPR036005">
    <property type="entry name" value="Creatinase/aminopeptidase-like"/>
</dbReference>
<evidence type="ECO:0000259" key="4">
    <source>
        <dbReference type="Pfam" id="PF00557"/>
    </source>
</evidence>
<dbReference type="SUPFAM" id="SSF55920">
    <property type="entry name" value="Creatinase/aminopeptidase"/>
    <property type="match status" value="1"/>
</dbReference>
<comment type="similarity">
    <text evidence="1">Belongs to the peptidase M24B family.</text>
</comment>
<dbReference type="InterPro" id="IPR032416">
    <property type="entry name" value="Peptidase_M24_C"/>
</dbReference>
<evidence type="ECO:0000259" key="5">
    <source>
        <dbReference type="Pfam" id="PF01321"/>
    </source>
</evidence>